<comment type="similarity">
    <text evidence="2">Belongs to the cation transport ATPase (P-type) (TC 3.A.3) family. Type IIA subfamily.</text>
</comment>
<dbReference type="FunFam" id="2.70.150.10:FF:000016">
    <property type="entry name" value="Calcium-transporting P-type ATPase putative"/>
    <property type="match status" value="1"/>
</dbReference>
<dbReference type="SUPFAM" id="SSF81660">
    <property type="entry name" value="Metal cation-transporting ATPase, ATP-binding domain N"/>
    <property type="match status" value="1"/>
</dbReference>
<dbReference type="PROSITE" id="PS00154">
    <property type="entry name" value="ATPASE_E1_E2"/>
    <property type="match status" value="1"/>
</dbReference>
<dbReference type="InterPro" id="IPR018303">
    <property type="entry name" value="ATPase_P-typ_P_site"/>
</dbReference>
<dbReference type="SFLD" id="SFLDF00027">
    <property type="entry name" value="p-type_atpase"/>
    <property type="match status" value="1"/>
</dbReference>
<accession>A0A1H3VNZ6</accession>
<protein>
    <submittedName>
        <fullName evidence="13">Ca2+-transporting ATPase</fullName>
    </submittedName>
</protein>
<dbReference type="EMBL" id="FNQJ01000001">
    <property type="protein sequence ID" value="SDZ76411.1"/>
    <property type="molecule type" value="Genomic_DNA"/>
</dbReference>
<dbReference type="InterPro" id="IPR001757">
    <property type="entry name" value="P_typ_ATPase"/>
</dbReference>
<feature type="transmembrane region" description="Helical" evidence="11">
    <location>
        <begin position="95"/>
        <end position="113"/>
    </location>
</feature>
<dbReference type="InterPro" id="IPR036412">
    <property type="entry name" value="HAD-like_sf"/>
</dbReference>
<dbReference type="GO" id="GO:0046872">
    <property type="term" value="F:metal ion binding"/>
    <property type="evidence" value="ECO:0007669"/>
    <property type="project" value="UniProtKB-KW"/>
</dbReference>
<reference evidence="14" key="1">
    <citation type="submission" date="2016-10" db="EMBL/GenBank/DDBJ databases">
        <authorList>
            <person name="Varghese N."/>
            <person name="Submissions S."/>
        </authorList>
    </citation>
    <scope>NUCLEOTIDE SEQUENCE [LARGE SCALE GENOMIC DNA]</scope>
    <source>
        <strain evidence="14">DSM 25157</strain>
    </source>
</reference>
<dbReference type="GO" id="GO:0015662">
    <property type="term" value="F:P-type ion transporter activity"/>
    <property type="evidence" value="ECO:0007669"/>
    <property type="project" value="UniProtKB-ARBA"/>
</dbReference>
<dbReference type="Gene3D" id="3.40.50.1000">
    <property type="entry name" value="HAD superfamily/HAD-like"/>
    <property type="match status" value="1"/>
</dbReference>
<organism evidence="13 14">
    <name type="scientific">Acidovorax soli</name>
    <dbReference type="NCBI Taxonomy" id="592050"/>
    <lineage>
        <taxon>Bacteria</taxon>
        <taxon>Pseudomonadati</taxon>
        <taxon>Pseudomonadota</taxon>
        <taxon>Betaproteobacteria</taxon>
        <taxon>Burkholderiales</taxon>
        <taxon>Comamonadaceae</taxon>
        <taxon>Acidovorax</taxon>
    </lineage>
</organism>
<dbReference type="Pfam" id="PF13246">
    <property type="entry name" value="Cation_ATPase"/>
    <property type="match status" value="1"/>
</dbReference>
<evidence type="ECO:0000256" key="6">
    <source>
        <dbReference type="ARBA" id="ARBA00022741"/>
    </source>
</evidence>
<dbReference type="InterPro" id="IPR004014">
    <property type="entry name" value="ATPase_P-typ_cation-transptr_N"/>
</dbReference>
<dbReference type="Pfam" id="PF00690">
    <property type="entry name" value="Cation_ATPase_N"/>
    <property type="match status" value="1"/>
</dbReference>
<dbReference type="SUPFAM" id="SSF81653">
    <property type="entry name" value="Calcium ATPase, transduction domain A"/>
    <property type="match status" value="1"/>
</dbReference>
<dbReference type="GO" id="GO:0098662">
    <property type="term" value="P:inorganic cation transmembrane transport"/>
    <property type="evidence" value="ECO:0007669"/>
    <property type="project" value="UniProtKB-ARBA"/>
</dbReference>
<evidence type="ECO:0000256" key="7">
    <source>
        <dbReference type="ARBA" id="ARBA00022840"/>
    </source>
</evidence>
<dbReference type="InterPro" id="IPR023298">
    <property type="entry name" value="ATPase_P-typ_TM_dom_sf"/>
</dbReference>
<keyword evidence="4 11" id="KW-0812">Transmembrane</keyword>
<evidence type="ECO:0000313" key="14">
    <source>
        <dbReference type="Proteomes" id="UP000199002"/>
    </source>
</evidence>
<dbReference type="STRING" id="592050.SAMN05421875_101287"/>
<dbReference type="FunFam" id="3.40.50.1000:FF:000028">
    <property type="entry name" value="Calcium-transporting P-type ATPase, putative"/>
    <property type="match status" value="1"/>
</dbReference>
<dbReference type="GO" id="GO:0140352">
    <property type="term" value="P:export from cell"/>
    <property type="evidence" value="ECO:0007669"/>
    <property type="project" value="UniProtKB-ARBA"/>
</dbReference>
<dbReference type="Pfam" id="PF00122">
    <property type="entry name" value="E1-E2_ATPase"/>
    <property type="match status" value="1"/>
</dbReference>
<dbReference type="SUPFAM" id="SSF81665">
    <property type="entry name" value="Calcium ATPase, transmembrane domain M"/>
    <property type="match status" value="1"/>
</dbReference>
<evidence type="ECO:0000256" key="5">
    <source>
        <dbReference type="ARBA" id="ARBA00022723"/>
    </source>
</evidence>
<keyword evidence="10 11" id="KW-0472">Membrane</keyword>
<evidence type="ECO:0000256" key="11">
    <source>
        <dbReference type="SAM" id="Phobius"/>
    </source>
</evidence>
<dbReference type="InterPro" id="IPR023214">
    <property type="entry name" value="HAD_sf"/>
</dbReference>
<evidence type="ECO:0000256" key="10">
    <source>
        <dbReference type="ARBA" id="ARBA00023136"/>
    </source>
</evidence>
<keyword evidence="14" id="KW-1185">Reference proteome</keyword>
<dbReference type="Pfam" id="PF00689">
    <property type="entry name" value="Cation_ATPase_C"/>
    <property type="match status" value="1"/>
</dbReference>
<name>A0A1H3VNZ6_9BURK</name>
<dbReference type="InterPro" id="IPR044492">
    <property type="entry name" value="P_typ_ATPase_HD_dom"/>
</dbReference>
<evidence type="ECO:0000259" key="12">
    <source>
        <dbReference type="SMART" id="SM00831"/>
    </source>
</evidence>
<keyword evidence="6" id="KW-0547">Nucleotide-binding</keyword>
<dbReference type="PRINTS" id="PR00119">
    <property type="entry name" value="CATATPASE"/>
</dbReference>
<dbReference type="GO" id="GO:0016887">
    <property type="term" value="F:ATP hydrolysis activity"/>
    <property type="evidence" value="ECO:0007669"/>
    <property type="project" value="InterPro"/>
</dbReference>
<feature type="transmembrane region" description="Helical" evidence="11">
    <location>
        <begin position="282"/>
        <end position="310"/>
    </location>
</feature>
<dbReference type="SFLD" id="SFLDS00003">
    <property type="entry name" value="Haloacid_Dehalogenase"/>
    <property type="match status" value="1"/>
</dbReference>
<evidence type="ECO:0000256" key="4">
    <source>
        <dbReference type="ARBA" id="ARBA00022692"/>
    </source>
</evidence>
<dbReference type="SFLD" id="SFLDG00002">
    <property type="entry name" value="C1.7:_P-type_atpase_like"/>
    <property type="match status" value="1"/>
</dbReference>
<dbReference type="GO" id="GO:0005886">
    <property type="term" value="C:plasma membrane"/>
    <property type="evidence" value="ECO:0007669"/>
    <property type="project" value="UniProtKB-SubCell"/>
</dbReference>
<keyword evidence="5" id="KW-0479">Metal-binding</keyword>
<dbReference type="SUPFAM" id="SSF56784">
    <property type="entry name" value="HAD-like"/>
    <property type="match status" value="1"/>
</dbReference>
<dbReference type="PRINTS" id="PR00120">
    <property type="entry name" value="HATPASE"/>
</dbReference>
<evidence type="ECO:0000313" key="13">
    <source>
        <dbReference type="EMBL" id="SDZ76411.1"/>
    </source>
</evidence>
<proteinExistence type="inferred from homology"/>
<dbReference type="GO" id="GO:0019829">
    <property type="term" value="F:ATPase-coupled monoatomic cation transmembrane transporter activity"/>
    <property type="evidence" value="ECO:0007669"/>
    <property type="project" value="UniProtKB-ARBA"/>
</dbReference>
<evidence type="ECO:0000256" key="1">
    <source>
        <dbReference type="ARBA" id="ARBA00004651"/>
    </source>
</evidence>
<evidence type="ECO:0000256" key="9">
    <source>
        <dbReference type="ARBA" id="ARBA00022989"/>
    </source>
</evidence>
<dbReference type="Proteomes" id="UP000199002">
    <property type="component" value="Unassembled WGS sequence"/>
</dbReference>
<evidence type="ECO:0000256" key="8">
    <source>
        <dbReference type="ARBA" id="ARBA00022967"/>
    </source>
</evidence>
<dbReference type="PANTHER" id="PTHR42861">
    <property type="entry name" value="CALCIUM-TRANSPORTING ATPASE"/>
    <property type="match status" value="1"/>
</dbReference>
<dbReference type="InterPro" id="IPR008250">
    <property type="entry name" value="ATPase_P-typ_transduc_dom_A_sf"/>
</dbReference>
<dbReference type="GO" id="GO:0046873">
    <property type="term" value="F:metal ion transmembrane transporter activity"/>
    <property type="evidence" value="ECO:0007669"/>
    <property type="project" value="UniProtKB-ARBA"/>
</dbReference>
<feature type="transmembrane region" description="Helical" evidence="11">
    <location>
        <begin position="830"/>
        <end position="849"/>
    </location>
</feature>
<feature type="transmembrane region" description="Helical" evidence="11">
    <location>
        <begin position="767"/>
        <end position="785"/>
    </location>
</feature>
<feature type="transmembrane region" description="Helical" evidence="11">
    <location>
        <begin position="861"/>
        <end position="878"/>
    </location>
</feature>
<dbReference type="NCBIfam" id="TIGR01494">
    <property type="entry name" value="ATPase_P-type"/>
    <property type="match status" value="3"/>
</dbReference>
<dbReference type="RefSeq" id="WP_092696661.1">
    <property type="nucleotide sequence ID" value="NZ_FNQJ01000001.1"/>
</dbReference>
<sequence length="900" mass="95744">MAPETTLPSGIPPPANAHLRDAQELAQVYRVNPHTGLHDDEATQRAMQHGANELQNHAQRSPLALLADQFKDFMVLVLLAAAAVSGVIGDLTDTLVILVIVVLNAIIGFVQAWRADQAMAALRQLAAAHATVLRGGEIQVVPATVLVPGDIVLLEAGNQIPADLRLIEIAQLQVDESALTGESVTVAKQTAALAAQDAGALGDRTNMAFKGTTATHGRARGLVVATGMHTELGKVATLLDTDDRSTPLQLRLAAFGKRLAIGVLGICLVIFVVGVLRGEAPLLMALTAISLAVAAIPEAMPAVVTVLLALGARRMVAVNALVRRLPSVETLGSVTTICSDKTGTLTQNRMHAELLVAHGTRWVPGDPLPGPAHAEALRAAALCNDATRQATGDDHLADAHWQGDPTETALVLAAHAGGLDKARLDTAWPRVQEQPFDSDRKRMTTFHRDAQGFVAYTKGAPESVLPRCATHWTPDGTAALHSDTVLATASQLAAQGLRVLALARRRHARLPDTNDIDAVESQLELLGLIALIDPPRPEAQAAVRDCISAGITPVMITGDHPATARAIAHRLGIVPSADAPVLTGADLAQLDDAALRARVEQVHVYARVDPAQKIRIVEALQAQGHFVAMTGDGVNDAPALKRADIGVSMGKGGTDVAREASSLVLLDDNFATIVAAVKEGRRIYDNIRKFVRYAMTGNSGEIWTIFLAPLLLLPIPLLPIHILWVNLVTDGLPGLALAAEPAERGIMQRPPRPPNESLFAQGMWQHILGMGLLIAGLCLAVQAWALHTGHAHWQTMVFTVLTLAQMAHVMAIRSESEPLWRLGLASNRPLLYAVLLTFLLQMATIYVPFLNPIFKTEPLSLGELGICLAAALVVYGVVELEKAWRRQRKAGGSAMDDPTP</sequence>
<feature type="domain" description="Cation-transporting P-type ATPase N-terminal" evidence="12">
    <location>
        <begin position="16"/>
        <end position="90"/>
    </location>
</feature>
<comment type="subcellular location">
    <subcellularLocation>
        <location evidence="1">Cell membrane</location>
        <topology evidence="1">Multi-pass membrane protein</topology>
    </subcellularLocation>
</comment>
<keyword evidence="7" id="KW-0067">ATP-binding</keyword>
<dbReference type="Gene3D" id="2.70.150.10">
    <property type="entry name" value="Calcium-transporting ATPase, cytoplasmic transduction domain A"/>
    <property type="match status" value="1"/>
</dbReference>
<keyword evidence="3" id="KW-1003">Cell membrane</keyword>
<dbReference type="InterPro" id="IPR059000">
    <property type="entry name" value="ATPase_P-type_domA"/>
</dbReference>
<keyword evidence="9 11" id="KW-1133">Transmembrane helix</keyword>
<dbReference type="Gene3D" id="1.20.1110.10">
    <property type="entry name" value="Calcium-transporting ATPase, transmembrane domain"/>
    <property type="match status" value="1"/>
</dbReference>
<dbReference type="InterPro" id="IPR006068">
    <property type="entry name" value="ATPase_P-typ_cation-transptr_C"/>
</dbReference>
<dbReference type="GO" id="GO:0005524">
    <property type="term" value="F:ATP binding"/>
    <property type="evidence" value="ECO:0007669"/>
    <property type="project" value="UniProtKB-KW"/>
</dbReference>
<gene>
    <name evidence="13" type="ORF">SAMN05421875_101287</name>
</gene>
<feature type="transmembrane region" description="Helical" evidence="11">
    <location>
        <begin position="70"/>
        <end position="89"/>
    </location>
</feature>
<dbReference type="Gene3D" id="3.40.1110.10">
    <property type="entry name" value="Calcium-transporting ATPase, cytoplasmic domain N"/>
    <property type="match status" value="1"/>
</dbReference>
<feature type="transmembrane region" description="Helical" evidence="11">
    <location>
        <begin position="259"/>
        <end position="276"/>
    </location>
</feature>
<dbReference type="InterPro" id="IPR023299">
    <property type="entry name" value="ATPase_P-typ_cyto_dom_N"/>
</dbReference>
<keyword evidence="8" id="KW-1278">Translocase</keyword>
<dbReference type="AlphaFoldDB" id="A0A1H3VNZ6"/>
<dbReference type="GeneID" id="34234676"/>
<dbReference type="SMART" id="SM00831">
    <property type="entry name" value="Cation_ATPase_N"/>
    <property type="match status" value="1"/>
</dbReference>
<evidence type="ECO:0000256" key="2">
    <source>
        <dbReference type="ARBA" id="ARBA00005675"/>
    </source>
</evidence>
<evidence type="ECO:0000256" key="3">
    <source>
        <dbReference type="ARBA" id="ARBA00022475"/>
    </source>
</evidence>